<name>A6IZ15_RAT</name>
<organism evidence="1 2">
    <name type="scientific">Rattus norvegicus</name>
    <name type="common">Rat</name>
    <dbReference type="NCBI Taxonomy" id="10116"/>
    <lineage>
        <taxon>Eukaryota</taxon>
        <taxon>Metazoa</taxon>
        <taxon>Chordata</taxon>
        <taxon>Craniata</taxon>
        <taxon>Vertebrata</taxon>
        <taxon>Euteleostomi</taxon>
        <taxon>Mammalia</taxon>
        <taxon>Eutheria</taxon>
        <taxon>Euarchontoglires</taxon>
        <taxon>Glires</taxon>
        <taxon>Rodentia</taxon>
        <taxon>Myomorpha</taxon>
        <taxon>Muroidea</taxon>
        <taxon>Muridae</taxon>
        <taxon>Murinae</taxon>
        <taxon>Rattus</taxon>
    </lineage>
</organism>
<gene>
    <name evidence="1" type="ORF">rCG_51208</name>
</gene>
<evidence type="ECO:0000313" key="1">
    <source>
        <dbReference type="EMBL" id="EDL92493.1"/>
    </source>
</evidence>
<sequence length="87" mass="9421">MTHILCTTRTNCSTTLPCSAPVPHDSASANNPDFVHIQCWGSLCRGGGGGAFWSHAVCRESCKLWLFPSERHFIWSSSTSADCSCCP</sequence>
<proteinExistence type="predicted"/>
<feature type="non-terminal residue" evidence="1">
    <location>
        <position position="87"/>
    </location>
</feature>
<protein>
    <submittedName>
        <fullName evidence="1">RCG51208</fullName>
    </submittedName>
</protein>
<accession>A6IZ15</accession>
<evidence type="ECO:0000313" key="2">
    <source>
        <dbReference type="Proteomes" id="UP000234681"/>
    </source>
</evidence>
<reference evidence="2" key="1">
    <citation type="submission" date="2005-09" db="EMBL/GenBank/DDBJ databases">
        <authorList>
            <person name="Mural R.J."/>
            <person name="Li P.W."/>
            <person name="Adams M.D."/>
            <person name="Amanatides P.G."/>
            <person name="Baden-Tillson H."/>
            <person name="Barnstead M."/>
            <person name="Chin S.H."/>
            <person name="Dew I."/>
            <person name="Evans C.A."/>
            <person name="Ferriera S."/>
            <person name="Flanigan M."/>
            <person name="Fosler C."/>
            <person name="Glodek A."/>
            <person name="Gu Z."/>
            <person name="Holt R.A."/>
            <person name="Jennings D."/>
            <person name="Kraft C.L."/>
            <person name="Lu F."/>
            <person name="Nguyen T."/>
            <person name="Nusskern D.R."/>
            <person name="Pfannkoch C.M."/>
            <person name="Sitter C."/>
            <person name="Sutton G.G."/>
            <person name="Venter J.C."/>
            <person name="Wang Z."/>
            <person name="Woodage T."/>
            <person name="Zheng X.H."/>
            <person name="Zhong F."/>
        </authorList>
    </citation>
    <scope>NUCLEOTIDE SEQUENCE [LARGE SCALE GENOMIC DNA]</scope>
    <source>
        <strain>BN</strain>
        <strain evidence="2">Sprague-Dawley</strain>
    </source>
</reference>
<dbReference type="EMBL" id="CH473972">
    <property type="protein sequence ID" value="EDL92493.1"/>
    <property type="molecule type" value="Genomic_DNA"/>
</dbReference>
<dbReference type="Proteomes" id="UP000234681">
    <property type="component" value="Chromosome 19"/>
</dbReference>
<dbReference type="AlphaFoldDB" id="A6IZ15"/>